<dbReference type="SUPFAM" id="SSF51735">
    <property type="entry name" value="NAD(P)-binding Rossmann-fold domains"/>
    <property type="match status" value="1"/>
</dbReference>
<evidence type="ECO:0000313" key="1">
    <source>
        <dbReference type="EMBL" id="PMB71647.1"/>
    </source>
</evidence>
<dbReference type="Proteomes" id="UP000235728">
    <property type="component" value="Unassembled WGS sequence"/>
</dbReference>
<dbReference type="EMBL" id="MRVG01000002">
    <property type="protein sequence ID" value="PMB71647.1"/>
    <property type="molecule type" value="Genomic_DNA"/>
</dbReference>
<dbReference type="AlphaFoldDB" id="A0A2N6NWL6"/>
<dbReference type="PANTHER" id="PTHR45458">
    <property type="entry name" value="SHORT-CHAIN DEHYDROGENASE/REDUCTASE SDR"/>
    <property type="match status" value="1"/>
</dbReference>
<comment type="caution">
    <text evidence="1">The sequence shown here is derived from an EMBL/GenBank/DDBJ whole genome shotgun (WGS) entry which is preliminary data.</text>
</comment>
<reference evidence="1 2" key="1">
    <citation type="journal article" date="2016" name="Appl. Microbiol. Biotechnol.">
        <title>Characterization of T-DNA insertion mutants with decreased virulence in the entomopathogenic fungus Beauveria bassiana JEF-007.</title>
        <authorList>
            <person name="Kim S."/>
            <person name="Lee S.J."/>
            <person name="Nai Y.S."/>
            <person name="Yu J.S."/>
            <person name="Lee M.R."/>
            <person name="Yang Y.T."/>
            <person name="Kim J.S."/>
        </authorList>
    </citation>
    <scope>NUCLEOTIDE SEQUENCE [LARGE SCALE GENOMIC DNA]</scope>
    <source>
        <strain evidence="1 2">JEF-007</strain>
    </source>
</reference>
<protein>
    <submittedName>
        <fullName evidence="1">C-factor</fullName>
    </submittedName>
</protein>
<name>A0A2N6NWL6_BEABA</name>
<dbReference type="GO" id="GO:0016616">
    <property type="term" value="F:oxidoreductase activity, acting on the CH-OH group of donors, NAD or NADP as acceptor"/>
    <property type="evidence" value="ECO:0007669"/>
    <property type="project" value="TreeGrafter"/>
</dbReference>
<evidence type="ECO:0000313" key="2">
    <source>
        <dbReference type="Proteomes" id="UP000235728"/>
    </source>
</evidence>
<proteinExistence type="predicted"/>
<sequence>MASHGRLDVLVNNAGIVVRGEARDAARRIFQTNVIGYISVTEAFLPLLRQAPKPRLVFLSSSLGSLTHASNPESKYYASRATEYRAATAARNMIMNQ</sequence>
<gene>
    <name evidence="1" type="primary">csgA_1</name>
    <name evidence="1" type="ORF">BM221_001742</name>
</gene>
<dbReference type="InterPro" id="IPR002347">
    <property type="entry name" value="SDR_fam"/>
</dbReference>
<dbReference type="InterPro" id="IPR036291">
    <property type="entry name" value="NAD(P)-bd_dom_sf"/>
</dbReference>
<dbReference type="Gene3D" id="3.40.50.720">
    <property type="entry name" value="NAD(P)-binding Rossmann-like Domain"/>
    <property type="match status" value="1"/>
</dbReference>
<dbReference type="InterPro" id="IPR052184">
    <property type="entry name" value="SDR_enzymes"/>
</dbReference>
<dbReference type="Pfam" id="PF00106">
    <property type="entry name" value="adh_short"/>
    <property type="match status" value="1"/>
</dbReference>
<dbReference type="PANTHER" id="PTHR45458:SF1">
    <property type="entry name" value="SHORT CHAIN DEHYDROGENASE"/>
    <property type="match status" value="1"/>
</dbReference>
<organism evidence="1 2">
    <name type="scientific">Beauveria bassiana</name>
    <name type="common">White muscardine disease fungus</name>
    <name type="synonym">Tritirachium shiotae</name>
    <dbReference type="NCBI Taxonomy" id="176275"/>
    <lineage>
        <taxon>Eukaryota</taxon>
        <taxon>Fungi</taxon>
        <taxon>Dikarya</taxon>
        <taxon>Ascomycota</taxon>
        <taxon>Pezizomycotina</taxon>
        <taxon>Sordariomycetes</taxon>
        <taxon>Hypocreomycetidae</taxon>
        <taxon>Hypocreales</taxon>
        <taxon>Cordycipitaceae</taxon>
        <taxon>Beauveria</taxon>
    </lineage>
</organism>
<accession>A0A2N6NWL6</accession>